<evidence type="ECO:0000313" key="18">
    <source>
        <dbReference type="EMBL" id="KAK4113410.1"/>
    </source>
</evidence>
<sequence length="273" mass="30282">MKALLVAVLGAMILTPGALGHQVHGILLVNGTASPEWKYIREVSVLDGVSLDKLETWDGWNYFKTIPQEDIDNPNITCGRNAFDSANKTETATVLAGSEVGFRVSRDYSRTWREGAEFVHPGPVQIYLSRSPNDDLEDYRGDGDWFKIAYGGPVSNTGWLLYWRTYGTTGGGLHEFNFTVPATTPPGRYLMRIEQFMPTSTTNYSQWFVNCAHVNIVGPGGGVPTGFAKFPGTYHRNDPGIFIPRNQEVFSGLPAEEMRLLEYKPPGPEVWTG</sequence>
<keyword evidence="19" id="KW-1185">Reference proteome</keyword>
<organism evidence="18 19">
    <name type="scientific">Canariomyces notabilis</name>
    <dbReference type="NCBI Taxonomy" id="2074819"/>
    <lineage>
        <taxon>Eukaryota</taxon>
        <taxon>Fungi</taxon>
        <taxon>Dikarya</taxon>
        <taxon>Ascomycota</taxon>
        <taxon>Pezizomycotina</taxon>
        <taxon>Sordariomycetes</taxon>
        <taxon>Sordariomycetidae</taxon>
        <taxon>Sordariales</taxon>
        <taxon>Chaetomiaceae</taxon>
        <taxon>Canariomyces</taxon>
    </lineage>
</organism>
<evidence type="ECO:0000256" key="14">
    <source>
        <dbReference type="ARBA" id="ARBA00045077"/>
    </source>
</evidence>
<accession>A0AAN6TGF5</accession>
<protein>
    <recommendedName>
        <fullName evidence="15">lytic cellulose monooxygenase (C4-dehydrogenating)</fullName>
        <ecNumber evidence="15">1.14.99.56</ecNumber>
    </recommendedName>
</protein>
<evidence type="ECO:0000256" key="4">
    <source>
        <dbReference type="ARBA" id="ARBA00022723"/>
    </source>
</evidence>
<keyword evidence="8" id="KW-0186">Copper</keyword>
<evidence type="ECO:0000256" key="16">
    <source>
        <dbReference type="SAM" id="SignalP"/>
    </source>
</evidence>
<keyword evidence="12" id="KW-0624">Polysaccharide degradation</keyword>
<evidence type="ECO:0000256" key="9">
    <source>
        <dbReference type="ARBA" id="ARBA00023033"/>
    </source>
</evidence>
<dbReference type="GO" id="GO:0030245">
    <property type="term" value="P:cellulose catabolic process"/>
    <property type="evidence" value="ECO:0007669"/>
    <property type="project" value="UniProtKB-KW"/>
</dbReference>
<dbReference type="GO" id="GO:0046872">
    <property type="term" value="F:metal ion binding"/>
    <property type="evidence" value="ECO:0007669"/>
    <property type="project" value="UniProtKB-KW"/>
</dbReference>
<keyword evidence="10" id="KW-1015">Disulfide bond</keyword>
<dbReference type="EC" id="1.14.99.56" evidence="15"/>
<evidence type="ECO:0000256" key="5">
    <source>
        <dbReference type="ARBA" id="ARBA00022729"/>
    </source>
</evidence>
<dbReference type="Proteomes" id="UP001302812">
    <property type="component" value="Unassembled WGS sequence"/>
</dbReference>
<dbReference type="EMBL" id="MU853339">
    <property type="protein sequence ID" value="KAK4113410.1"/>
    <property type="molecule type" value="Genomic_DNA"/>
</dbReference>
<evidence type="ECO:0000256" key="2">
    <source>
        <dbReference type="ARBA" id="ARBA00004613"/>
    </source>
</evidence>
<evidence type="ECO:0000256" key="7">
    <source>
        <dbReference type="ARBA" id="ARBA00023002"/>
    </source>
</evidence>
<feature type="domain" description="Auxiliary Activity family 9 catalytic" evidence="17">
    <location>
        <begin position="27"/>
        <end position="243"/>
    </location>
</feature>
<comment type="cofactor">
    <cofactor evidence="1">
        <name>Cu(2+)</name>
        <dbReference type="ChEBI" id="CHEBI:29036"/>
    </cofactor>
</comment>
<keyword evidence="3" id="KW-0964">Secreted</keyword>
<evidence type="ECO:0000256" key="15">
    <source>
        <dbReference type="ARBA" id="ARBA00047174"/>
    </source>
</evidence>
<dbReference type="Gene3D" id="2.70.50.70">
    <property type="match status" value="1"/>
</dbReference>
<dbReference type="GO" id="GO:0005576">
    <property type="term" value="C:extracellular region"/>
    <property type="evidence" value="ECO:0007669"/>
    <property type="project" value="UniProtKB-SubCell"/>
</dbReference>
<evidence type="ECO:0000256" key="1">
    <source>
        <dbReference type="ARBA" id="ARBA00001973"/>
    </source>
</evidence>
<evidence type="ECO:0000256" key="3">
    <source>
        <dbReference type="ARBA" id="ARBA00022525"/>
    </source>
</evidence>
<dbReference type="GO" id="GO:0004497">
    <property type="term" value="F:monooxygenase activity"/>
    <property type="evidence" value="ECO:0007669"/>
    <property type="project" value="UniProtKB-KW"/>
</dbReference>
<dbReference type="PANTHER" id="PTHR33353:SF10">
    <property type="entry name" value="ENDO-BETA-1,4-GLUCANASE D"/>
    <property type="match status" value="1"/>
</dbReference>
<comment type="similarity">
    <text evidence="13">Belongs to the polysaccharide monooxygenase AA9 family.</text>
</comment>
<comment type="subcellular location">
    <subcellularLocation>
        <location evidence="2">Secreted</location>
    </subcellularLocation>
</comment>
<evidence type="ECO:0000256" key="8">
    <source>
        <dbReference type="ARBA" id="ARBA00023008"/>
    </source>
</evidence>
<dbReference type="RefSeq" id="XP_064670980.1">
    <property type="nucleotide sequence ID" value="XM_064817613.1"/>
</dbReference>
<reference evidence="18" key="1">
    <citation type="journal article" date="2023" name="Mol. Phylogenet. Evol.">
        <title>Genome-scale phylogeny and comparative genomics of the fungal order Sordariales.</title>
        <authorList>
            <person name="Hensen N."/>
            <person name="Bonometti L."/>
            <person name="Westerberg I."/>
            <person name="Brannstrom I.O."/>
            <person name="Guillou S."/>
            <person name="Cros-Aarteil S."/>
            <person name="Calhoun S."/>
            <person name="Haridas S."/>
            <person name="Kuo A."/>
            <person name="Mondo S."/>
            <person name="Pangilinan J."/>
            <person name="Riley R."/>
            <person name="LaButti K."/>
            <person name="Andreopoulos B."/>
            <person name="Lipzen A."/>
            <person name="Chen C."/>
            <person name="Yan M."/>
            <person name="Daum C."/>
            <person name="Ng V."/>
            <person name="Clum A."/>
            <person name="Steindorff A."/>
            <person name="Ohm R.A."/>
            <person name="Martin F."/>
            <person name="Silar P."/>
            <person name="Natvig D.O."/>
            <person name="Lalanne C."/>
            <person name="Gautier V."/>
            <person name="Ament-Velasquez S.L."/>
            <person name="Kruys A."/>
            <person name="Hutchinson M.I."/>
            <person name="Powell A.J."/>
            <person name="Barry K."/>
            <person name="Miller A.N."/>
            <person name="Grigoriev I.V."/>
            <person name="Debuchy R."/>
            <person name="Gladieux P."/>
            <person name="Hiltunen Thoren M."/>
            <person name="Johannesson H."/>
        </authorList>
    </citation>
    <scope>NUCLEOTIDE SEQUENCE</scope>
    <source>
        <strain evidence="18">CBS 508.74</strain>
    </source>
</reference>
<keyword evidence="5 16" id="KW-0732">Signal</keyword>
<evidence type="ECO:0000256" key="12">
    <source>
        <dbReference type="ARBA" id="ARBA00023326"/>
    </source>
</evidence>
<proteinExistence type="inferred from homology"/>
<name>A0AAN6TGF5_9PEZI</name>
<keyword evidence="9 18" id="KW-0503">Monooxygenase</keyword>
<dbReference type="InterPro" id="IPR005103">
    <property type="entry name" value="AA9_LPMO"/>
</dbReference>
<evidence type="ECO:0000256" key="11">
    <source>
        <dbReference type="ARBA" id="ARBA00023277"/>
    </source>
</evidence>
<dbReference type="AlphaFoldDB" id="A0AAN6TGF5"/>
<keyword evidence="6" id="KW-0136">Cellulose degradation</keyword>
<dbReference type="PANTHER" id="PTHR33353">
    <property type="entry name" value="PUTATIVE (AFU_ORTHOLOGUE AFUA_1G12560)-RELATED"/>
    <property type="match status" value="1"/>
</dbReference>
<dbReference type="InterPro" id="IPR049892">
    <property type="entry name" value="AA9"/>
</dbReference>
<gene>
    <name evidence="18" type="ORF">N656DRAFT_797284</name>
</gene>
<reference evidence="18" key="2">
    <citation type="submission" date="2023-05" db="EMBL/GenBank/DDBJ databases">
        <authorList>
            <consortium name="Lawrence Berkeley National Laboratory"/>
            <person name="Steindorff A."/>
            <person name="Hensen N."/>
            <person name="Bonometti L."/>
            <person name="Westerberg I."/>
            <person name="Brannstrom I.O."/>
            <person name="Guillou S."/>
            <person name="Cros-Aarteil S."/>
            <person name="Calhoun S."/>
            <person name="Haridas S."/>
            <person name="Kuo A."/>
            <person name="Mondo S."/>
            <person name="Pangilinan J."/>
            <person name="Riley R."/>
            <person name="Labutti K."/>
            <person name="Andreopoulos B."/>
            <person name="Lipzen A."/>
            <person name="Chen C."/>
            <person name="Yanf M."/>
            <person name="Daum C."/>
            <person name="Ng V."/>
            <person name="Clum A."/>
            <person name="Ohm R."/>
            <person name="Martin F."/>
            <person name="Silar P."/>
            <person name="Natvig D."/>
            <person name="Lalanne C."/>
            <person name="Gautier V."/>
            <person name="Ament-Velasquez S.L."/>
            <person name="Kruys A."/>
            <person name="Hutchinson M.I."/>
            <person name="Powell A.J."/>
            <person name="Barry K."/>
            <person name="Miller A.N."/>
            <person name="Grigoriev I.V."/>
            <person name="Debuchy R."/>
            <person name="Gladieux P."/>
            <person name="Thoren M.H."/>
            <person name="Johannesson H."/>
        </authorList>
    </citation>
    <scope>NUCLEOTIDE SEQUENCE</scope>
    <source>
        <strain evidence="18">CBS 508.74</strain>
    </source>
</reference>
<evidence type="ECO:0000256" key="6">
    <source>
        <dbReference type="ARBA" id="ARBA00023001"/>
    </source>
</evidence>
<keyword evidence="4" id="KW-0479">Metal-binding</keyword>
<comment type="catalytic activity">
    <reaction evidence="14">
        <text>[(1-&gt;4)-beta-D-glucosyl]n+m + reduced acceptor + O2 = 4-dehydro-beta-D-glucosyl-[(1-&gt;4)-beta-D-glucosyl]n-1 + [(1-&gt;4)-beta-D-glucosyl]m + acceptor + H2O.</text>
        <dbReference type="EC" id="1.14.99.56"/>
    </reaction>
</comment>
<evidence type="ECO:0000256" key="13">
    <source>
        <dbReference type="ARBA" id="ARBA00044502"/>
    </source>
</evidence>
<evidence type="ECO:0000256" key="10">
    <source>
        <dbReference type="ARBA" id="ARBA00023157"/>
    </source>
</evidence>
<dbReference type="Pfam" id="PF03443">
    <property type="entry name" value="AA9"/>
    <property type="match status" value="1"/>
</dbReference>
<comment type="caution">
    <text evidence="18">The sequence shown here is derived from an EMBL/GenBank/DDBJ whole genome shotgun (WGS) entry which is preliminary data.</text>
</comment>
<evidence type="ECO:0000259" key="17">
    <source>
        <dbReference type="Pfam" id="PF03443"/>
    </source>
</evidence>
<dbReference type="GeneID" id="89941738"/>
<keyword evidence="11" id="KW-0119">Carbohydrate metabolism</keyword>
<keyword evidence="7" id="KW-0560">Oxidoreductase</keyword>
<evidence type="ECO:0000313" key="19">
    <source>
        <dbReference type="Proteomes" id="UP001302812"/>
    </source>
</evidence>
<feature type="signal peptide" evidence="16">
    <location>
        <begin position="1"/>
        <end position="20"/>
    </location>
</feature>
<feature type="chain" id="PRO_5042841683" description="lytic cellulose monooxygenase (C4-dehydrogenating)" evidence="16">
    <location>
        <begin position="21"/>
        <end position="273"/>
    </location>
</feature>